<evidence type="ECO:0000256" key="1">
    <source>
        <dbReference type="SAM" id="MobiDB-lite"/>
    </source>
</evidence>
<evidence type="ECO:0000313" key="4">
    <source>
        <dbReference type="EMBL" id="KFD20192.1"/>
    </source>
</evidence>
<feature type="domain" description="SseB protein C-terminal" evidence="3">
    <location>
        <begin position="132"/>
        <end position="237"/>
    </location>
</feature>
<comment type="caution">
    <text evidence="4">The sequence shown here is derived from an EMBL/GenBank/DDBJ whole genome shotgun (WGS) entry which is preliminary data.</text>
</comment>
<evidence type="ECO:0000259" key="3">
    <source>
        <dbReference type="Pfam" id="PF14581"/>
    </source>
</evidence>
<dbReference type="InterPro" id="IPR009839">
    <property type="entry name" value="SseB_N"/>
</dbReference>
<dbReference type="Pfam" id="PF14581">
    <property type="entry name" value="SseB_C"/>
    <property type="match status" value="1"/>
</dbReference>
<name>A0A085JI96_9GAMM</name>
<feature type="region of interest" description="Disordered" evidence="1">
    <location>
        <begin position="242"/>
        <end position="264"/>
    </location>
</feature>
<reference evidence="4 5" key="1">
    <citation type="submission" date="2014-05" db="EMBL/GenBank/DDBJ databases">
        <title>ATOL: Assembling a taxonomically balanced genome-scale reconstruction of the evolutionary history of the Enterobacteriaceae.</title>
        <authorList>
            <person name="Plunkett G.III."/>
            <person name="Neeno-Eckwall E.C."/>
            <person name="Glasner J.D."/>
            <person name="Perna N.T."/>
        </authorList>
    </citation>
    <scope>NUCLEOTIDE SEQUENCE [LARGE SCALE GENOMIC DNA]</scope>
    <source>
        <strain evidence="4 5">ATCC 33301</strain>
    </source>
</reference>
<proteinExistence type="predicted"/>
<dbReference type="Pfam" id="PF07179">
    <property type="entry name" value="SseB"/>
    <property type="match status" value="1"/>
</dbReference>
<dbReference type="eggNOG" id="ENOG502Z89T">
    <property type="taxonomic scope" value="Bacteria"/>
</dbReference>
<feature type="domain" description="SseB protein N-terminal" evidence="2">
    <location>
        <begin position="6"/>
        <end position="114"/>
    </location>
</feature>
<keyword evidence="5" id="KW-1185">Reference proteome</keyword>
<sequence>MMELSLDELLEKAATGPADRPAFFRRLMQSDVWVAGKPAPGNSFVFAPDYRQQLDGTAVIPFFTTEAAFTEVTGGDLPAVRLPVNELFAMTSGHTLCLNPSLKSSKIFTATEIRSLCSGQGNALGEISIPAEGQTLLLSATEDPPPLLIDSLKQLFSRYKPVRRAFVAWCREEAGAEGNLLIGIEASADLDEIIQAAGHVALDTLPENALIDFCEISDPSSGVSHFFVAHIPPFYQRPQGSFLRGATHSPGTGSFLPGRQSPGR</sequence>
<dbReference type="AlphaFoldDB" id="A0A085JI96"/>
<evidence type="ECO:0000313" key="5">
    <source>
        <dbReference type="Proteomes" id="UP000028602"/>
    </source>
</evidence>
<organism evidence="4 5">
    <name type="scientific">Tatumella ptyseos ATCC 33301</name>
    <dbReference type="NCBI Taxonomy" id="1005995"/>
    <lineage>
        <taxon>Bacteria</taxon>
        <taxon>Pseudomonadati</taxon>
        <taxon>Pseudomonadota</taxon>
        <taxon>Gammaproteobacteria</taxon>
        <taxon>Enterobacterales</taxon>
        <taxon>Erwiniaceae</taxon>
        <taxon>Tatumella</taxon>
    </lineage>
</organism>
<dbReference type="InterPro" id="IPR027945">
    <property type="entry name" value="SseB_C"/>
</dbReference>
<accession>A0A085JI96</accession>
<gene>
    <name evidence="4" type="ORF">GTPT_1432</name>
</gene>
<dbReference type="EMBL" id="JMPR01000026">
    <property type="protein sequence ID" value="KFD20192.1"/>
    <property type="molecule type" value="Genomic_DNA"/>
</dbReference>
<evidence type="ECO:0000259" key="2">
    <source>
        <dbReference type="Pfam" id="PF07179"/>
    </source>
</evidence>
<protein>
    <submittedName>
        <fullName evidence="4">SseB family protein</fullName>
    </submittedName>
</protein>
<dbReference type="RefSeq" id="WP_071780163.1">
    <property type="nucleotide sequence ID" value="NZ_ATMJ01000085.1"/>
</dbReference>
<dbReference type="Proteomes" id="UP000028602">
    <property type="component" value="Unassembled WGS sequence"/>
</dbReference>